<evidence type="ECO:0000313" key="22">
    <source>
        <dbReference type="Proteomes" id="UP000295132"/>
    </source>
</evidence>
<proteinExistence type="inferred from homology"/>
<dbReference type="EMBL" id="SMYO01000003">
    <property type="protein sequence ID" value="TDK63030.1"/>
    <property type="molecule type" value="Genomic_DNA"/>
</dbReference>
<dbReference type="GO" id="GO:0051537">
    <property type="term" value="F:2 iron, 2 sulfur cluster binding"/>
    <property type="evidence" value="ECO:0007669"/>
    <property type="project" value="UniProtKB-KW"/>
</dbReference>
<dbReference type="Gene3D" id="3.50.50.60">
    <property type="entry name" value="FAD/NAD(P)-binding domain"/>
    <property type="match status" value="2"/>
</dbReference>
<comment type="caution">
    <text evidence="21">The sequence shown here is derived from an EMBL/GenBank/DDBJ whole genome shotgun (WGS) entry which is preliminary data.</text>
</comment>
<dbReference type="InterPro" id="IPR036188">
    <property type="entry name" value="FAD/NAD-bd_sf"/>
</dbReference>
<dbReference type="Proteomes" id="UP001178888">
    <property type="component" value="Unassembled WGS sequence"/>
</dbReference>
<comment type="cofactor">
    <cofactor evidence="15">
        <name>[2Fe-2S] cluster</name>
        <dbReference type="ChEBI" id="CHEBI:190135"/>
    </cofactor>
</comment>
<evidence type="ECO:0000256" key="15">
    <source>
        <dbReference type="ARBA" id="ARBA00034078"/>
    </source>
</evidence>
<evidence type="ECO:0000256" key="3">
    <source>
        <dbReference type="ARBA" id="ARBA00001974"/>
    </source>
</evidence>
<dbReference type="InterPro" id="IPR007419">
    <property type="entry name" value="BFD-like_2Fe2S-bd_dom"/>
</dbReference>
<dbReference type="SUPFAM" id="SSF51905">
    <property type="entry name" value="FAD/NAD(P)-binding domain"/>
    <property type="match status" value="2"/>
</dbReference>
<keyword evidence="12" id="KW-0408">Iron</keyword>
<dbReference type="NCBIfam" id="TIGR02374">
    <property type="entry name" value="nitri_red_nirB"/>
    <property type="match status" value="1"/>
</dbReference>
<dbReference type="Gene3D" id="3.30.390.30">
    <property type="match status" value="1"/>
</dbReference>
<evidence type="ECO:0000259" key="17">
    <source>
        <dbReference type="Pfam" id="PF04324"/>
    </source>
</evidence>
<comment type="cofactor">
    <cofactor evidence="1">
        <name>siroheme</name>
        <dbReference type="ChEBI" id="CHEBI:60052"/>
    </cofactor>
</comment>
<evidence type="ECO:0000256" key="7">
    <source>
        <dbReference type="ARBA" id="ARBA00022630"/>
    </source>
</evidence>
<evidence type="ECO:0000313" key="23">
    <source>
        <dbReference type="Proteomes" id="UP001178888"/>
    </source>
</evidence>
<evidence type="ECO:0000256" key="11">
    <source>
        <dbReference type="ARBA" id="ARBA00023002"/>
    </source>
</evidence>
<accession>A0A4R5VW16</accession>
<dbReference type="GO" id="GO:0050660">
    <property type="term" value="F:flavin adenine dinucleotide binding"/>
    <property type="evidence" value="ECO:0007669"/>
    <property type="project" value="InterPro"/>
</dbReference>
<dbReference type="Gene3D" id="1.10.10.1100">
    <property type="entry name" value="BFD-like [2Fe-2S]-binding domain"/>
    <property type="match status" value="1"/>
</dbReference>
<dbReference type="Pfam" id="PF07992">
    <property type="entry name" value="Pyr_redox_2"/>
    <property type="match status" value="1"/>
</dbReference>
<dbReference type="PANTHER" id="PTHR43809">
    <property type="entry name" value="NITRITE REDUCTASE (NADH) LARGE SUBUNIT"/>
    <property type="match status" value="1"/>
</dbReference>
<dbReference type="Pfam" id="PF18267">
    <property type="entry name" value="Rubredoxin_C"/>
    <property type="match status" value="1"/>
</dbReference>
<organism evidence="21 22">
    <name type="scientific">Bacillus salipaludis</name>
    <dbReference type="NCBI Taxonomy" id="2547811"/>
    <lineage>
        <taxon>Bacteria</taxon>
        <taxon>Bacillati</taxon>
        <taxon>Bacillota</taxon>
        <taxon>Bacilli</taxon>
        <taxon>Bacillales</taxon>
        <taxon>Bacillaceae</taxon>
        <taxon>Bacillus</taxon>
    </lineage>
</organism>
<keyword evidence="23" id="KW-1185">Reference proteome</keyword>
<evidence type="ECO:0000259" key="18">
    <source>
        <dbReference type="Pfam" id="PF07992"/>
    </source>
</evidence>
<dbReference type="FunFam" id="1.10.10.1100:FF:000002">
    <property type="entry name" value="Nitrite reductase large subunit"/>
    <property type="match status" value="1"/>
</dbReference>
<dbReference type="InterPro" id="IPR016156">
    <property type="entry name" value="FAD/NAD-linked_Rdtase_dimer_sf"/>
</dbReference>
<evidence type="ECO:0000313" key="21">
    <source>
        <dbReference type="EMBL" id="TDK63030.1"/>
    </source>
</evidence>
<dbReference type="GO" id="GO:0020037">
    <property type="term" value="F:heme binding"/>
    <property type="evidence" value="ECO:0007669"/>
    <property type="project" value="InterPro"/>
</dbReference>
<dbReference type="CDD" id="cd19944">
    <property type="entry name" value="NirB_Fer2_BFD-like_2"/>
    <property type="match status" value="1"/>
</dbReference>
<dbReference type="Proteomes" id="UP000295132">
    <property type="component" value="Unassembled WGS sequence"/>
</dbReference>
<dbReference type="GO" id="GO:0046872">
    <property type="term" value="F:metal ion binding"/>
    <property type="evidence" value="ECO:0007669"/>
    <property type="project" value="UniProtKB-KW"/>
</dbReference>
<feature type="domain" description="Nitrite/sulphite reductase 4Fe-4S" evidence="16">
    <location>
        <begin position="570"/>
        <end position="681"/>
    </location>
</feature>
<dbReference type="Pfam" id="PF04324">
    <property type="entry name" value="Fer2_BFD"/>
    <property type="match status" value="2"/>
</dbReference>
<dbReference type="Pfam" id="PF01077">
    <property type="entry name" value="NIR_SIR"/>
    <property type="match status" value="1"/>
</dbReference>
<evidence type="ECO:0000256" key="1">
    <source>
        <dbReference type="ARBA" id="ARBA00001929"/>
    </source>
</evidence>
<dbReference type="InterPro" id="IPR012744">
    <property type="entry name" value="Nitri_red_NirB"/>
</dbReference>
<evidence type="ECO:0000256" key="14">
    <source>
        <dbReference type="ARBA" id="ARBA00023063"/>
    </source>
</evidence>
<dbReference type="InterPro" id="IPR006067">
    <property type="entry name" value="NO2/SO3_Rdtase_4Fe4S_dom"/>
</dbReference>
<evidence type="ECO:0000256" key="12">
    <source>
        <dbReference type="ARBA" id="ARBA00023004"/>
    </source>
</evidence>
<protein>
    <submittedName>
        <fullName evidence="21">NAD(P)/FAD-dependent oxidoreductase</fullName>
    </submittedName>
    <submittedName>
        <fullName evidence="20">Nitrite reductase large subunit NirB</fullName>
    </submittedName>
</protein>
<keyword evidence="9" id="KW-0479">Metal-binding</keyword>
<evidence type="ECO:0000256" key="10">
    <source>
        <dbReference type="ARBA" id="ARBA00022827"/>
    </source>
</evidence>
<dbReference type="AlphaFoldDB" id="A0A4R5VW16"/>
<feature type="domain" description="BFD-like [2Fe-2S]-binding" evidence="17">
    <location>
        <begin position="414"/>
        <end position="462"/>
    </location>
</feature>
<keyword evidence="14" id="KW-0534">Nitrate assimilation</keyword>
<keyword evidence="13" id="KW-0411">Iron-sulfur</keyword>
<dbReference type="InterPro" id="IPR041575">
    <property type="entry name" value="Rubredoxin_C"/>
</dbReference>
<evidence type="ECO:0000256" key="8">
    <source>
        <dbReference type="ARBA" id="ARBA00022714"/>
    </source>
</evidence>
<keyword evidence="8" id="KW-0001">2Fe-2S</keyword>
<sequence>MEKEKLVLVGNGMAGVRCIEEIIKISHVQFDITIFGSESHVNYNRILLSSVLQGRETFKEITLNEREWYDKHQIQLFTGETVTKIDKEKQVIKTDQNREISYDHLILATGSVPFLLPITGADKDGVFTFRTIEDCKRIIEASKHYKKAAVIGGGVLGLEAASGLLNLGMDVQVIHNGSFLMERQLDQTASQMLQNNLEKQGVKFLFEKETKEIIGNSRVEGLRFKDGTDVETDLVVIAVGVKPNVQLAIDSGINTNRAILVNDYMETSAPNIYAVGECVEHRRMVYGLVKPLYEQGKILAKRICGQDTKGYVGSILSTQLKISGVEVFSVGMFAETEASKSINLYDGPGGVYKKLVFQDQKMMGAVLFGDIKDQTRLLEMIVNQEVVPDGEELTLLQPANQEESTVAIMPCHTMICNCNGVTKGAIIDTVQKNGLTNVDEIKKYTKASGSCGGCKPLVAKLLSYIQSDKFEEKLVKETSMCDCTSLTEEEVVLEMQVQGLSSLQEVMDELAWKNRAGCTTCRPAIHYYLTMIDPEYENKQSNLTDYDGMNVIHQVNKFTCNCEKKSSLELANDLVNRFEFLLTPSQVKISVSACIHNGPDSTINDLVVIGIDRGWEIYVGGWSGGNARTSELLCIAETNLKAIEMISGCIQYYRESANYMEKMGKWMERAGLIHVREVLFDDEHRQQLLDRLGEEASIRKAVL</sequence>
<evidence type="ECO:0000256" key="5">
    <source>
        <dbReference type="ARBA" id="ARBA00010429"/>
    </source>
</evidence>
<reference evidence="21 22" key="1">
    <citation type="submission" date="2019-03" db="EMBL/GenBank/DDBJ databases">
        <title>Bacillus niacini sp. nov. a Nicotinate-Metabolizing Mesophile Isolated from Soil.</title>
        <authorList>
            <person name="Zhang G."/>
        </authorList>
    </citation>
    <scope>NUCLEOTIDE SEQUENCE [LARGE SCALE GENOMIC DNA]</scope>
    <source>
        <strain evidence="21 22">WN066</strain>
    </source>
</reference>
<evidence type="ECO:0000313" key="20">
    <source>
        <dbReference type="EMBL" id="MDQ6597551.1"/>
    </source>
</evidence>
<dbReference type="PRINTS" id="PR00368">
    <property type="entry name" value="FADPNR"/>
</dbReference>
<comment type="pathway">
    <text evidence="4">Nitrogen metabolism; nitrate reduction (assimilation).</text>
</comment>
<keyword evidence="7" id="KW-0285">Flavoprotein</keyword>
<dbReference type="FunFam" id="3.50.50.60:FF:000033">
    <property type="entry name" value="Nitrite reductase [NAD(P)H], large subunit"/>
    <property type="match status" value="1"/>
</dbReference>
<dbReference type="GO" id="GO:0042128">
    <property type="term" value="P:nitrate assimilation"/>
    <property type="evidence" value="ECO:0007669"/>
    <property type="project" value="UniProtKB-KW"/>
</dbReference>
<keyword evidence="11" id="KW-0560">Oxidoreductase</keyword>
<reference evidence="20" key="2">
    <citation type="submission" date="2023-08" db="EMBL/GenBank/DDBJ databases">
        <title>Nitrogen cycling bacteria in agricultural field soils.</title>
        <authorList>
            <person name="Jang J."/>
        </authorList>
    </citation>
    <scope>NUCLEOTIDE SEQUENCE</scope>
    <source>
        <strain evidence="20">PS3-36</strain>
    </source>
</reference>
<comment type="cofactor">
    <cofactor evidence="2">
        <name>[4Fe-4S] cluster</name>
        <dbReference type="ChEBI" id="CHEBI:49883"/>
    </cofactor>
</comment>
<feature type="domain" description="BFD-like [2Fe-2S]-binding" evidence="17">
    <location>
        <begin position="480"/>
        <end position="530"/>
    </location>
</feature>
<dbReference type="InterPro" id="IPR045854">
    <property type="entry name" value="NO2/SO3_Rdtase_4Fe4S_sf"/>
</dbReference>
<evidence type="ECO:0000256" key="4">
    <source>
        <dbReference type="ARBA" id="ARBA00005096"/>
    </source>
</evidence>
<comment type="cofactor">
    <cofactor evidence="3">
        <name>FAD</name>
        <dbReference type="ChEBI" id="CHEBI:57692"/>
    </cofactor>
</comment>
<evidence type="ECO:0000259" key="19">
    <source>
        <dbReference type="Pfam" id="PF18267"/>
    </source>
</evidence>
<dbReference type="InterPro" id="IPR023753">
    <property type="entry name" value="FAD/NAD-binding_dom"/>
</dbReference>
<dbReference type="PANTHER" id="PTHR43809:SF1">
    <property type="entry name" value="NITRITE REDUCTASE (NADH) LARGE SUBUNIT"/>
    <property type="match status" value="1"/>
</dbReference>
<keyword evidence="6" id="KW-0349">Heme</keyword>
<evidence type="ECO:0000256" key="13">
    <source>
        <dbReference type="ARBA" id="ARBA00023014"/>
    </source>
</evidence>
<dbReference type="RefSeq" id="WP_133333376.1">
    <property type="nucleotide sequence ID" value="NZ_JAVGVR010000001.1"/>
</dbReference>
<dbReference type="GO" id="GO:0098809">
    <property type="term" value="F:nitrite reductase activity"/>
    <property type="evidence" value="ECO:0007669"/>
    <property type="project" value="InterPro"/>
</dbReference>
<dbReference type="Gene3D" id="3.30.413.10">
    <property type="entry name" value="Sulfite Reductase Hemoprotein, domain 1"/>
    <property type="match status" value="1"/>
</dbReference>
<feature type="domain" description="FAD/NAD(P)-binding" evidence="18">
    <location>
        <begin position="5"/>
        <end position="283"/>
    </location>
</feature>
<dbReference type="SUPFAM" id="SSF56014">
    <property type="entry name" value="Nitrite and sulphite reductase 4Fe-4S domain-like"/>
    <property type="match status" value="1"/>
</dbReference>
<dbReference type="EMBL" id="JAVGVR010000001">
    <property type="protein sequence ID" value="MDQ6597551.1"/>
    <property type="molecule type" value="Genomic_DNA"/>
</dbReference>
<evidence type="ECO:0000256" key="9">
    <source>
        <dbReference type="ARBA" id="ARBA00022723"/>
    </source>
</evidence>
<dbReference type="InterPro" id="IPR052034">
    <property type="entry name" value="NasD-like"/>
</dbReference>
<dbReference type="GO" id="GO:0050661">
    <property type="term" value="F:NADP binding"/>
    <property type="evidence" value="ECO:0007669"/>
    <property type="project" value="InterPro"/>
</dbReference>
<dbReference type="CDD" id="cd19943">
    <property type="entry name" value="NirB_Fer2_BFD-like_1"/>
    <property type="match status" value="1"/>
</dbReference>
<gene>
    <name evidence="20" type="primary">nirB</name>
    <name evidence="21" type="ORF">E2K98_06130</name>
    <name evidence="20" type="ORF">RCG21_14475</name>
</gene>
<dbReference type="PRINTS" id="PR00411">
    <property type="entry name" value="PNDRDTASEI"/>
</dbReference>
<comment type="similarity">
    <text evidence="5">Belongs to the nitrite and sulfite reductase 4Fe-4S domain family.</text>
</comment>
<name>A0A4R5VW16_9BACI</name>
<feature type="domain" description="NADH-rubredoxin oxidoreductase C-terminal" evidence="19">
    <location>
        <begin position="317"/>
        <end position="384"/>
    </location>
</feature>
<evidence type="ECO:0000256" key="2">
    <source>
        <dbReference type="ARBA" id="ARBA00001966"/>
    </source>
</evidence>
<dbReference type="InterPro" id="IPR041854">
    <property type="entry name" value="BFD-like_2Fe2S-bd_dom_sf"/>
</dbReference>
<keyword evidence="10" id="KW-0274">FAD</keyword>
<evidence type="ECO:0000256" key="6">
    <source>
        <dbReference type="ARBA" id="ARBA00022617"/>
    </source>
</evidence>
<evidence type="ECO:0000259" key="16">
    <source>
        <dbReference type="Pfam" id="PF01077"/>
    </source>
</evidence>